<dbReference type="InterPro" id="IPR015421">
    <property type="entry name" value="PyrdxlP-dep_Trfase_major"/>
</dbReference>
<dbReference type="Gene3D" id="3.40.640.10">
    <property type="entry name" value="Type I PLP-dependent aspartate aminotransferase-like (Major domain)"/>
    <property type="match status" value="1"/>
</dbReference>
<dbReference type="Pfam" id="PF00155">
    <property type="entry name" value="Aminotran_1_2"/>
    <property type="match status" value="1"/>
</dbReference>
<proteinExistence type="inferred from homology"/>
<evidence type="ECO:0000259" key="5">
    <source>
        <dbReference type="Pfam" id="PF00155"/>
    </source>
</evidence>
<keyword evidence="2 6" id="KW-0032">Aminotransferase</keyword>
<evidence type="ECO:0000313" key="6">
    <source>
        <dbReference type="EMBL" id="RAJ94019.1"/>
    </source>
</evidence>
<keyword evidence="4" id="KW-0663">Pyridoxal phosphate</keyword>
<dbReference type="OrthoDB" id="9813612at2"/>
<dbReference type="PANTHER" id="PTHR43643">
    <property type="entry name" value="HISTIDINOL-PHOSPHATE AMINOTRANSFERASE 2"/>
    <property type="match status" value="1"/>
</dbReference>
<evidence type="ECO:0000256" key="3">
    <source>
        <dbReference type="ARBA" id="ARBA00022679"/>
    </source>
</evidence>
<dbReference type="InterPro" id="IPR050106">
    <property type="entry name" value="HistidinolP_aminotransfase"/>
</dbReference>
<evidence type="ECO:0000313" key="7">
    <source>
        <dbReference type="Proteomes" id="UP000248790"/>
    </source>
</evidence>
<dbReference type="SUPFAM" id="SSF53383">
    <property type="entry name" value="PLP-dependent transferases"/>
    <property type="match status" value="1"/>
</dbReference>
<accession>A0A327WPZ9</accession>
<dbReference type="GO" id="GO:0030170">
    <property type="term" value="F:pyridoxal phosphate binding"/>
    <property type="evidence" value="ECO:0007669"/>
    <property type="project" value="InterPro"/>
</dbReference>
<keyword evidence="3 6" id="KW-0808">Transferase</keyword>
<dbReference type="PANTHER" id="PTHR43643:SF3">
    <property type="entry name" value="HISTIDINOL-PHOSPHATE AMINOTRANSFERASE"/>
    <property type="match status" value="1"/>
</dbReference>
<feature type="domain" description="Aminotransferase class I/classII large" evidence="5">
    <location>
        <begin position="70"/>
        <end position="390"/>
    </location>
</feature>
<reference evidence="6 7" key="1">
    <citation type="submission" date="2018-06" db="EMBL/GenBank/DDBJ databases">
        <title>Genomic Encyclopedia of Archaeal and Bacterial Type Strains, Phase II (KMG-II): from individual species to whole genera.</title>
        <authorList>
            <person name="Goeker M."/>
        </authorList>
    </citation>
    <scope>NUCLEOTIDE SEQUENCE [LARGE SCALE GENOMIC DNA]</scope>
    <source>
        <strain evidence="6 7">DSM 21851</strain>
    </source>
</reference>
<dbReference type="CDD" id="cd00609">
    <property type="entry name" value="AAT_like"/>
    <property type="match status" value="1"/>
</dbReference>
<dbReference type="InterPro" id="IPR004839">
    <property type="entry name" value="Aminotransferase_I/II_large"/>
</dbReference>
<name>A0A327WPZ9_LARAB</name>
<dbReference type="Gene3D" id="3.90.1150.10">
    <property type="entry name" value="Aspartate Aminotransferase, domain 1"/>
    <property type="match status" value="1"/>
</dbReference>
<sequence>MKISITRRNWLRTGALLTAGLTVNRSSFGRATHGSDAWNPVAANALHEQTLINEFARLGEPMPQIKARIAFNENPHGLSPKAREAIVKAIEVGNRYSMFEGQELKKLIADREGVKPENIMLSAGSSELLTAMAVYFTGSAVKGGGGTVLTSQFTYDDFLGCAKKFGTKVEAVPLTKEYRYDLAAMKAKITPDTKLVYICNPNNPTGTVIPAAELVAFSREVSPKLPVFIDEAYIDFLKPEDRPALPKLVAEGHNLFLTRTFSKIHGFAGLRLGYAIGPEKFLKDLQNYSRGEWNPSVTTLRAGIASYQDLEWQNFCRTENDKARELLYKGLRDKGYEYVPSFANFVLFPIRMKPKTFEKEMFSNGILTSTREYNAQPYCRVSIGTMDEMGLFMDAFRKIV</sequence>
<organism evidence="6 7">
    <name type="scientific">Larkinella arboricola</name>
    <dbReference type="NCBI Taxonomy" id="643671"/>
    <lineage>
        <taxon>Bacteria</taxon>
        <taxon>Pseudomonadati</taxon>
        <taxon>Bacteroidota</taxon>
        <taxon>Cytophagia</taxon>
        <taxon>Cytophagales</taxon>
        <taxon>Spirosomataceae</taxon>
        <taxon>Larkinella</taxon>
    </lineage>
</organism>
<keyword evidence="7" id="KW-1185">Reference proteome</keyword>
<comment type="similarity">
    <text evidence="1">Belongs to the class-II pyridoxal-phosphate-dependent aminotransferase family. Histidinol-phosphate aminotransferase subfamily.</text>
</comment>
<dbReference type="InterPro" id="IPR015422">
    <property type="entry name" value="PyrdxlP-dep_Trfase_small"/>
</dbReference>
<evidence type="ECO:0000256" key="2">
    <source>
        <dbReference type="ARBA" id="ARBA00022576"/>
    </source>
</evidence>
<dbReference type="GO" id="GO:0008483">
    <property type="term" value="F:transaminase activity"/>
    <property type="evidence" value="ECO:0007669"/>
    <property type="project" value="UniProtKB-KW"/>
</dbReference>
<evidence type="ECO:0000256" key="1">
    <source>
        <dbReference type="ARBA" id="ARBA00007970"/>
    </source>
</evidence>
<evidence type="ECO:0000256" key="4">
    <source>
        <dbReference type="ARBA" id="ARBA00022898"/>
    </source>
</evidence>
<dbReference type="RefSeq" id="WP_111629952.1">
    <property type="nucleotide sequence ID" value="NZ_QLMC01000005.1"/>
</dbReference>
<dbReference type="PROSITE" id="PS51318">
    <property type="entry name" value="TAT"/>
    <property type="match status" value="1"/>
</dbReference>
<dbReference type="AlphaFoldDB" id="A0A327WPZ9"/>
<comment type="caution">
    <text evidence="6">The sequence shown here is derived from an EMBL/GenBank/DDBJ whole genome shotgun (WGS) entry which is preliminary data.</text>
</comment>
<protein>
    <submittedName>
        <fullName evidence="6">Histidinol-phosphate aminotransferase</fullName>
    </submittedName>
</protein>
<dbReference type="InterPro" id="IPR015424">
    <property type="entry name" value="PyrdxlP-dep_Trfase"/>
</dbReference>
<dbReference type="Proteomes" id="UP000248790">
    <property type="component" value="Unassembled WGS sequence"/>
</dbReference>
<gene>
    <name evidence="6" type="ORF">LX87_03903</name>
</gene>
<dbReference type="EMBL" id="QLMC01000005">
    <property type="protein sequence ID" value="RAJ94019.1"/>
    <property type="molecule type" value="Genomic_DNA"/>
</dbReference>
<dbReference type="InterPro" id="IPR006311">
    <property type="entry name" value="TAT_signal"/>
</dbReference>